<gene>
    <name evidence="1" type="ORF">J0M35_15265</name>
</gene>
<dbReference type="Proteomes" id="UP000664277">
    <property type="component" value="Unassembled WGS sequence"/>
</dbReference>
<dbReference type="AlphaFoldDB" id="A0A8J7P8D2"/>
<comment type="caution">
    <text evidence="1">The sequence shown here is derived from an EMBL/GenBank/DDBJ whole genome shotgun (WGS) entry which is preliminary data.</text>
</comment>
<protein>
    <submittedName>
        <fullName evidence="1">Uncharacterized protein</fullName>
    </submittedName>
</protein>
<sequence length="116" mass="13306">MLLKTRQAVRPVSKLDTYRQGDVLLQKVPTLPENAIEKECEERVILQHGEVTGHAHAISTEYAKMYTAKGQRYIEVKPGARLVHEEHGTINLPEGYYRIIQQREYVPEAPPRDVVD</sequence>
<organism evidence="1 2">
    <name type="scientific">Candidatus Obscuribacter phosphatis</name>
    <dbReference type="NCBI Taxonomy" id="1906157"/>
    <lineage>
        <taxon>Bacteria</taxon>
        <taxon>Bacillati</taxon>
        <taxon>Candidatus Melainabacteria</taxon>
        <taxon>Candidatus Obscuribacterales</taxon>
        <taxon>Candidatus Obscuribacteraceae</taxon>
        <taxon>Candidatus Obscuribacter</taxon>
    </lineage>
</organism>
<name>A0A8J7P8D2_9BACT</name>
<evidence type="ECO:0000313" key="1">
    <source>
        <dbReference type="EMBL" id="MBN8661724.1"/>
    </source>
</evidence>
<evidence type="ECO:0000313" key="2">
    <source>
        <dbReference type="Proteomes" id="UP000664277"/>
    </source>
</evidence>
<reference evidence="1" key="1">
    <citation type="submission" date="2021-02" db="EMBL/GenBank/DDBJ databases">
        <title>Genome-Resolved Metagenomics of a Microbial Community Performing Photosynthetic Biological Nutrient Removal.</title>
        <authorList>
            <person name="Mcdaniel E.A."/>
        </authorList>
    </citation>
    <scope>NUCLEOTIDE SEQUENCE</scope>
    <source>
        <strain evidence="1">UWPOB_OBS1</strain>
    </source>
</reference>
<proteinExistence type="predicted"/>
<dbReference type="EMBL" id="JAFLCK010000024">
    <property type="protein sequence ID" value="MBN8661724.1"/>
    <property type="molecule type" value="Genomic_DNA"/>
</dbReference>
<accession>A0A8J7P8D2</accession>